<name>A0A3M0GIJ8_9FLAO</name>
<dbReference type="InterPro" id="IPR029044">
    <property type="entry name" value="Nucleotide-diphossugar_trans"/>
</dbReference>
<gene>
    <name evidence="6" type="ORF">EAX61_12035</name>
</gene>
<dbReference type="Pfam" id="PF00535">
    <property type="entry name" value="Glycos_transf_2"/>
    <property type="match status" value="1"/>
</dbReference>
<keyword evidence="4" id="KW-0472">Membrane</keyword>
<dbReference type="PANTHER" id="PTHR43630:SF1">
    <property type="entry name" value="POLY-BETA-1,6-N-ACETYL-D-GLUCOSAMINE SYNTHASE"/>
    <property type="match status" value="1"/>
</dbReference>
<dbReference type="InterPro" id="IPR001173">
    <property type="entry name" value="Glyco_trans_2-like"/>
</dbReference>
<dbReference type="Proteomes" id="UP000281985">
    <property type="component" value="Unassembled WGS sequence"/>
</dbReference>
<keyword evidence="7" id="KW-1185">Reference proteome</keyword>
<comment type="similarity">
    <text evidence="1">Belongs to the glycosyltransferase 2 family.</text>
</comment>
<accession>A0A3M0GIJ8</accession>
<dbReference type="EMBL" id="REFV01000012">
    <property type="protein sequence ID" value="RMB57096.1"/>
    <property type="molecule type" value="Genomic_DNA"/>
</dbReference>
<dbReference type="CDD" id="cd06423">
    <property type="entry name" value="CESA_like"/>
    <property type="match status" value="1"/>
</dbReference>
<proteinExistence type="inferred from homology"/>
<sequence>MDFYIVIPCHNEAQHIKKTLDSLVNQTLLPKRIVVVNDQSTDESEVVISAFAKAYSFISYINITSSEEHLPGSKVIRAFQRGLDTLDENYDIICKYDADLIFPEDYLSTIAEHFVENPNIGMAGGFCYIEKNNVWKLENLTNKDHIRGALKAYRKSCFKTIGGLKAVMGWDTIDELLAIYHGWQVKTNERLHVKHLKPTGNIYNKAAKLKQGEAFYGMRYGFWLAFIASLKLAFLKGNAIFFVDYLHGYFRAKQKNQPYLVTEAEGKFIRQHRWKGIRSKFKL</sequence>
<feature type="transmembrane region" description="Helical" evidence="4">
    <location>
        <begin position="220"/>
        <end position="246"/>
    </location>
</feature>
<dbReference type="OrthoDB" id="1142396at2"/>
<evidence type="ECO:0000256" key="2">
    <source>
        <dbReference type="ARBA" id="ARBA00022676"/>
    </source>
</evidence>
<comment type="caution">
    <text evidence="6">The sequence shown here is derived from an EMBL/GenBank/DDBJ whole genome shotgun (WGS) entry which is preliminary data.</text>
</comment>
<evidence type="ECO:0000256" key="4">
    <source>
        <dbReference type="SAM" id="Phobius"/>
    </source>
</evidence>
<keyword evidence="2" id="KW-0328">Glycosyltransferase</keyword>
<keyword evidence="3 6" id="KW-0808">Transferase</keyword>
<evidence type="ECO:0000313" key="6">
    <source>
        <dbReference type="EMBL" id="RMB57096.1"/>
    </source>
</evidence>
<dbReference type="GO" id="GO:0016757">
    <property type="term" value="F:glycosyltransferase activity"/>
    <property type="evidence" value="ECO:0007669"/>
    <property type="project" value="UniProtKB-KW"/>
</dbReference>
<feature type="domain" description="Glycosyltransferase 2-like" evidence="5">
    <location>
        <begin position="5"/>
        <end position="138"/>
    </location>
</feature>
<keyword evidence="4" id="KW-0812">Transmembrane</keyword>
<organism evidence="6 7">
    <name type="scientific">Dokdonia sinensis</name>
    <dbReference type="NCBI Taxonomy" id="2479847"/>
    <lineage>
        <taxon>Bacteria</taxon>
        <taxon>Pseudomonadati</taxon>
        <taxon>Bacteroidota</taxon>
        <taxon>Flavobacteriia</taxon>
        <taxon>Flavobacteriales</taxon>
        <taxon>Flavobacteriaceae</taxon>
        <taxon>Dokdonia</taxon>
    </lineage>
</organism>
<dbReference type="Gene3D" id="3.90.550.10">
    <property type="entry name" value="Spore Coat Polysaccharide Biosynthesis Protein SpsA, Chain A"/>
    <property type="match status" value="1"/>
</dbReference>
<evidence type="ECO:0000256" key="1">
    <source>
        <dbReference type="ARBA" id="ARBA00006739"/>
    </source>
</evidence>
<evidence type="ECO:0000256" key="3">
    <source>
        <dbReference type="ARBA" id="ARBA00022679"/>
    </source>
</evidence>
<dbReference type="RefSeq" id="WP_121917952.1">
    <property type="nucleotide sequence ID" value="NZ_REFV01000012.1"/>
</dbReference>
<evidence type="ECO:0000313" key="7">
    <source>
        <dbReference type="Proteomes" id="UP000281985"/>
    </source>
</evidence>
<keyword evidence="4" id="KW-1133">Transmembrane helix</keyword>
<reference evidence="6 7" key="1">
    <citation type="submission" date="2018-10" db="EMBL/GenBank/DDBJ databases">
        <title>Dokdonia luteus sp. nov., isolated from sea water.</title>
        <authorList>
            <person name="Zhou L.Y."/>
            <person name="Du Z.J."/>
        </authorList>
    </citation>
    <scope>NUCLEOTIDE SEQUENCE [LARGE SCALE GENOMIC DNA]</scope>
    <source>
        <strain evidence="6 7">SH27</strain>
    </source>
</reference>
<dbReference type="AlphaFoldDB" id="A0A3M0GIJ8"/>
<protein>
    <submittedName>
        <fullName evidence="6">Glycosyltransferase family 2 protein</fullName>
    </submittedName>
</protein>
<dbReference type="PANTHER" id="PTHR43630">
    <property type="entry name" value="POLY-BETA-1,6-N-ACETYL-D-GLUCOSAMINE SYNTHASE"/>
    <property type="match status" value="1"/>
</dbReference>
<dbReference type="SUPFAM" id="SSF53448">
    <property type="entry name" value="Nucleotide-diphospho-sugar transferases"/>
    <property type="match status" value="1"/>
</dbReference>
<evidence type="ECO:0000259" key="5">
    <source>
        <dbReference type="Pfam" id="PF00535"/>
    </source>
</evidence>